<protein>
    <submittedName>
        <fullName evidence="2">Uncharacterized protein</fullName>
    </submittedName>
</protein>
<feature type="transmembrane region" description="Helical" evidence="1">
    <location>
        <begin position="214"/>
        <end position="231"/>
    </location>
</feature>
<evidence type="ECO:0000256" key="1">
    <source>
        <dbReference type="SAM" id="Phobius"/>
    </source>
</evidence>
<name>A0A0F9BIP3_9ZZZZ</name>
<accession>A0A0F9BIP3</accession>
<proteinExistence type="predicted"/>
<reference evidence="2" key="1">
    <citation type="journal article" date="2015" name="Nature">
        <title>Complex archaea that bridge the gap between prokaryotes and eukaryotes.</title>
        <authorList>
            <person name="Spang A."/>
            <person name="Saw J.H."/>
            <person name="Jorgensen S.L."/>
            <person name="Zaremba-Niedzwiedzka K."/>
            <person name="Martijn J."/>
            <person name="Lind A.E."/>
            <person name="van Eijk R."/>
            <person name="Schleper C."/>
            <person name="Guy L."/>
            <person name="Ettema T.J."/>
        </authorList>
    </citation>
    <scope>NUCLEOTIDE SEQUENCE</scope>
</reference>
<dbReference type="EMBL" id="LAZR01037602">
    <property type="protein sequence ID" value="KKL21779.1"/>
    <property type="molecule type" value="Genomic_DNA"/>
</dbReference>
<sequence>PEEGEKALRSLEAPETLAVLGHLGAHIAISVPLRFPFGSVARFGWVVFFRVRSETRALIRRESDEELRGARKIHTLTVAVGSALPGLGTFAYLVAEPLRKNRPLLAVLLDEALRKLPFGLYRRQHLAVLTCWLACSGPGVGSRMIQSRWHFLRPHHLVAWVRDAIESLRPHWTLVGGILAVNAVGLIIAGTAFIVTDNRAATFGEFGPMQTLKAAQLLLAGVAGYYIYTRFWRLPQAGQRIDAPGSFFWIISGAGLIWLGIDDYFGLHERGGDVLENGLGVTVPLLNNPDDVIVLGYGIIGLTVGAIFFGELLRSRATFPLLATGIGLLVVSLAVDFFAPEGSASGGLEDPTNIIGAGFLLSAYLVKLREVWSELPAAPESTAVGGLPSEP</sequence>
<comment type="caution">
    <text evidence="2">The sequence shown here is derived from an EMBL/GenBank/DDBJ whole genome shotgun (WGS) entry which is preliminary data.</text>
</comment>
<keyword evidence="1" id="KW-1133">Transmembrane helix</keyword>
<gene>
    <name evidence="2" type="ORF">LCGC14_2442020</name>
</gene>
<feature type="transmembrane region" description="Helical" evidence="1">
    <location>
        <begin position="319"/>
        <end position="339"/>
    </location>
</feature>
<keyword evidence="1" id="KW-0812">Transmembrane</keyword>
<feature type="non-terminal residue" evidence="2">
    <location>
        <position position="1"/>
    </location>
</feature>
<dbReference type="AlphaFoldDB" id="A0A0F9BIP3"/>
<feature type="transmembrane region" description="Helical" evidence="1">
    <location>
        <begin position="73"/>
        <end position="95"/>
    </location>
</feature>
<feature type="transmembrane region" description="Helical" evidence="1">
    <location>
        <begin position="243"/>
        <end position="261"/>
    </location>
</feature>
<keyword evidence="1" id="KW-0472">Membrane</keyword>
<organism evidence="2">
    <name type="scientific">marine sediment metagenome</name>
    <dbReference type="NCBI Taxonomy" id="412755"/>
    <lineage>
        <taxon>unclassified sequences</taxon>
        <taxon>metagenomes</taxon>
        <taxon>ecological metagenomes</taxon>
    </lineage>
</organism>
<evidence type="ECO:0000313" key="2">
    <source>
        <dbReference type="EMBL" id="KKL21779.1"/>
    </source>
</evidence>
<feature type="transmembrane region" description="Helical" evidence="1">
    <location>
        <begin position="172"/>
        <end position="194"/>
    </location>
</feature>
<feature type="transmembrane region" description="Helical" evidence="1">
    <location>
        <begin position="292"/>
        <end position="312"/>
    </location>
</feature>